<gene>
    <name evidence="1" type="ORF">QFC19_002313</name>
</gene>
<evidence type="ECO:0000313" key="2">
    <source>
        <dbReference type="Proteomes" id="UP001241377"/>
    </source>
</evidence>
<organism evidence="1 2">
    <name type="scientific">Naganishia cerealis</name>
    <dbReference type="NCBI Taxonomy" id="610337"/>
    <lineage>
        <taxon>Eukaryota</taxon>
        <taxon>Fungi</taxon>
        <taxon>Dikarya</taxon>
        <taxon>Basidiomycota</taxon>
        <taxon>Agaricomycotina</taxon>
        <taxon>Tremellomycetes</taxon>
        <taxon>Filobasidiales</taxon>
        <taxon>Filobasidiaceae</taxon>
        <taxon>Naganishia</taxon>
    </lineage>
</organism>
<name>A0ACC2WC03_9TREE</name>
<sequence length="101" mass="11450">MGQDYPSPMLDEKQEKERCIARLKIAYQVNLHGNSPEVIDGRAEEILKQKFKQVMGKEDSNDNGNCADKDMKGGVDLKRKAKSNYYPASGPMDAFVKRQKQ</sequence>
<evidence type="ECO:0000313" key="1">
    <source>
        <dbReference type="EMBL" id="KAJ9108597.1"/>
    </source>
</evidence>
<accession>A0ACC2WC03</accession>
<comment type="caution">
    <text evidence="1">The sequence shown here is derived from an EMBL/GenBank/DDBJ whole genome shotgun (WGS) entry which is preliminary data.</text>
</comment>
<dbReference type="EMBL" id="JASBWR010000019">
    <property type="protein sequence ID" value="KAJ9108597.1"/>
    <property type="molecule type" value="Genomic_DNA"/>
</dbReference>
<keyword evidence="2" id="KW-1185">Reference proteome</keyword>
<dbReference type="Proteomes" id="UP001241377">
    <property type="component" value="Unassembled WGS sequence"/>
</dbReference>
<proteinExistence type="predicted"/>
<reference evidence="1" key="1">
    <citation type="submission" date="2023-04" db="EMBL/GenBank/DDBJ databases">
        <title>Draft Genome sequencing of Naganishia species isolated from polar environments using Oxford Nanopore Technology.</title>
        <authorList>
            <person name="Leo P."/>
            <person name="Venkateswaran K."/>
        </authorList>
    </citation>
    <scope>NUCLEOTIDE SEQUENCE</scope>
    <source>
        <strain evidence="1">MNA-CCFEE 5261</strain>
    </source>
</reference>
<protein>
    <submittedName>
        <fullName evidence="1">Uncharacterized protein</fullName>
    </submittedName>
</protein>